<dbReference type="InterPro" id="IPR037026">
    <property type="entry name" value="Vgr_OB-fold_dom_sf"/>
</dbReference>
<evidence type="ECO:0000256" key="2">
    <source>
        <dbReference type="SAM" id="Coils"/>
    </source>
</evidence>
<gene>
    <name evidence="6" type="ORF">DA103_13125</name>
</gene>
<evidence type="ECO:0000259" key="5">
    <source>
        <dbReference type="Pfam" id="PF13296"/>
    </source>
</evidence>
<dbReference type="Gene3D" id="2.40.50.230">
    <property type="entry name" value="Gp5 N-terminal domain"/>
    <property type="match status" value="1"/>
</dbReference>
<proteinExistence type="inferred from homology"/>
<protein>
    <submittedName>
        <fullName evidence="6">Type VI secretion system tip protein VgrG</fullName>
    </submittedName>
</protein>
<dbReference type="OrthoDB" id="6710627at2"/>
<dbReference type="NCBIfam" id="TIGR01646">
    <property type="entry name" value="vgr_GE"/>
    <property type="match status" value="1"/>
</dbReference>
<dbReference type="Gene3D" id="4.10.220.110">
    <property type="match status" value="1"/>
</dbReference>
<reference evidence="6 7" key="1">
    <citation type="submission" date="2018-04" db="EMBL/GenBank/DDBJ databases">
        <title>Genome sequencing reveals highly heavy metal resistance and biotechnology application of the novel Enterobacter cloacae amazonensis isolated from wastewater river in Manaus - Amazonas.</title>
        <authorList>
            <person name="Astolfi M.C.T."/>
            <person name="Carvalho E.B.D.S."/>
            <person name="Lacerda L.B."/>
            <person name="Pinto M.V."/>
            <person name="Nogueira V.B."/>
            <person name="Barros A.M."/>
            <person name="Astolfi-Filho S."/>
        </authorList>
    </citation>
    <scope>NUCLEOTIDE SEQUENCE [LARGE SCALE GENOMIC DNA]</scope>
    <source>
        <strain evidence="7">amazonensis</strain>
    </source>
</reference>
<dbReference type="SUPFAM" id="SSF69255">
    <property type="entry name" value="gp5 N-terminal domain-like"/>
    <property type="match status" value="1"/>
</dbReference>
<evidence type="ECO:0000259" key="3">
    <source>
        <dbReference type="Pfam" id="PF04717"/>
    </source>
</evidence>
<dbReference type="Gene3D" id="3.55.50.10">
    <property type="entry name" value="Baseplate protein-like domains"/>
    <property type="match status" value="1"/>
</dbReference>
<feature type="domain" description="DUF2345" evidence="4">
    <location>
        <begin position="605"/>
        <end position="742"/>
    </location>
</feature>
<comment type="similarity">
    <text evidence="1">Belongs to the VgrG protein family.</text>
</comment>
<keyword evidence="2" id="KW-0175">Coiled coil</keyword>
<dbReference type="AlphaFoldDB" id="A0A2T4XXW7"/>
<comment type="caution">
    <text evidence="6">The sequence shown here is derived from an EMBL/GenBank/DDBJ whole genome shotgun (WGS) entry which is preliminary data.</text>
</comment>
<dbReference type="Proteomes" id="UP000241614">
    <property type="component" value="Unassembled WGS sequence"/>
</dbReference>
<evidence type="ECO:0000313" key="6">
    <source>
        <dbReference type="EMBL" id="PTM34767.1"/>
    </source>
</evidence>
<sequence length="852" mass="94222">MAMDNWLALFDGQTRYTLEINDSRVKPDVLNFHGREALSAPSEWRIAFTSLQSDVAAEDVLLKYATLRMLSGREVHGVITGFEWLGTTDDQTHYSVTISSRLALLSHTRRCAVYQNLSVPELVEQVLRAHGLEGADFEFRLEKSYPQRELITQWRETDLQFIQRILSEVGIWFRTGVNDVTGLDTVTFADSQQFCQFGEHLPYQEPSALYDGAAESVWGLRTWHNTVTGLVRTRDYNYRTATTPMDSAVTVRNNATTTGEHYRYATPFLEAGDDGTSEPEVESGAFYARIHHERELNKSVRLHLFSNAAGLMPGMVLEADDNNLNDLKEGVLITLTTYSAARDSRLHVSVWGMPYSEQFCFRPVEKPRPKMNGTLTARVESREKNDTYAHLDNQGRYRVKMDFSREDAGPGYHYLWIRQAKPYAGDTYGWHTPLTDGTEVGIAYDDGDIDRPYIAHAFHDSEHQDIVTRDNRSQNILRTAADNELRMEDQRGQEHIALTTPYGATQLNQGHIVDEQNKQRGAGFELRTDEHGVIRVAKGLFITADGQQKAAGEVLDMDAALKEIDICQQQLKALAAAAAQAQALEADIASQKAMFDQRLKPLNEMIHFHGPQGVAFTSGEHTQMTASQNVAINAGGDISSGSMGNTAILAGEGVGLFARTGSLTLNASEGPVQIQAQNGAMHISAEQKLSLISASDMLFAGKKKVTLIGGGSYLKIEGGKIEYGTDTTYTRKIKRTTTTGPAVVDPEMPWLADPVKNKTDALLQYLYHDDAPVVGAPFTATLADGSVRKGNLDGAGYLHLEDVPDGPLHVEFGPDIRGYQRKDSTDNHQFVGTSLNESDINALIAKHSGGEV</sequence>
<evidence type="ECO:0000259" key="4">
    <source>
        <dbReference type="Pfam" id="PF10106"/>
    </source>
</evidence>
<organism evidence="6 7">
    <name type="scientific">Enterobacter cloacae</name>
    <dbReference type="NCBI Taxonomy" id="550"/>
    <lineage>
        <taxon>Bacteria</taxon>
        <taxon>Pseudomonadati</taxon>
        <taxon>Pseudomonadota</taxon>
        <taxon>Gammaproteobacteria</taxon>
        <taxon>Enterobacterales</taxon>
        <taxon>Enterobacteriaceae</taxon>
        <taxon>Enterobacter</taxon>
        <taxon>Enterobacter cloacae complex</taxon>
    </lineage>
</organism>
<feature type="domain" description="Putative type VI secretion system Rhs element associated Vgr" evidence="5">
    <location>
        <begin position="478"/>
        <end position="578"/>
    </location>
</feature>
<dbReference type="InterPro" id="IPR006533">
    <property type="entry name" value="T6SS_Vgr_RhsGE"/>
</dbReference>
<dbReference type="InterPro" id="IPR018769">
    <property type="entry name" value="VgrG2_DUF2345"/>
</dbReference>
<dbReference type="InterPro" id="IPR028244">
    <property type="entry name" value="T6SS_Rhs_Vgr_dom"/>
</dbReference>
<dbReference type="Pfam" id="PF04717">
    <property type="entry name" value="Phage_base_V"/>
    <property type="match status" value="1"/>
</dbReference>
<feature type="coiled-coil region" evidence="2">
    <location>
        <begin position="557"/>
        <end position="594"/>
    </location>
</feature>
<dbReference type="NCBIfam" id="TIGR03361">
    <property type="entry name" value="VI_Rhs_Vgr"/>
    <property type="match status" value="1"/>
</dbReference>
<dbReference type="Pfam" id="PF10106">
    <property type="entry name" value="DUF2345"/>
    <property type="match status" value="1"/>
</dbReference>
<dbReference type="Gene3D" id="2.30.110.50">
    <property type="match status" value="1"/>
</dbReference>
<accession>A0A2T4XXW7</accession>
<name>A0A2T4XXW7_ENTCL</name>
<dbReference type="EMBL" id="PZPP01000014">
    <property type="protein sequence ID" value="PTM34767.1"/>
    <property type="molecule type" value="Genomic_DNA"/>
</dbReference>
<dbReference type="Pfam" id="PF13296">
    <property type="entry name" value="T6SS_Vgr"/>
    <property type="match status" value="1"/>
</dbReference>
<dbReference type="Pfam" id="PF05954">
    <property type="entry name" value="Phage_GPD"/>
    <property type="match status" value="1"/>
</dbReference>
<feature type="domain" description="Gp5/Type VI secretion system Vgr protein OB-fold" evidence="3">
    <location>
        <begin position="392"/>
        <end position="457"/>
    </location>
</feature>
<evidence type="ECO:0000313" key="7">
    <source>
        <dbReference type="Proteomes" id="UP000241614"/>
    </source>
</evidence>
<dbReference type="SUPFAM" id="SSF69279">
    <property type="entry name" value="Phage tail proteins"/>
    <property type="match status" value="2"/>
</dbReference>
<dbReference type="InterPro" id="IPR017847">
    <property type="entry name" value="T6SS_RhsGE_Vgr_subset"/>
</dbReference>
<dbReference type="InterPro" id="IPR006531">
    <property type="entry name" value="Gp5/Vgr_OB"/>
</dbReference>
<evidence type="ECO:0000256" key="1">
    <source>
        <dbReference type="ARBA" id="ARBA00005558"/>
    </source>
</evidence>